<evidence type="ECO:0000313" key="1">
    <source>
        <dbReference type="EMBL" id="CAH0392662.1"/>
    </source>
</evidence>
<protein>
    <submittedName>
        <fullName evidence="1">Uncharacterized protein</fullName>
    </submittedName>
</protein>
<name>A0A9P0AGY7_BEMTA</name>
<dbReference type="EMBL" id="OU963868">
    <property type="protein sequence ID" value="CAH0392662.1"/>
    <property type="molecule type" value="Genomic_DNA"/>
</dbReference>
<accession>A0A9P0AGY7</accession>
<organism evidence="1 2">
    <name type="scientific">Bemisia tabaci</name>
    <name type="common">Sweetpotato whitefly</name>
    <name type="synonym">Aleurodes tabaci</name>
    <dbReference type="NCBI Taxonomy" id="7038"/>
    <lineage>
        <taxon>Eukaryota</taxon>
        <taxon>Metazoa</taxon>
        <taxon>Ecdysozoa</taxon>
        <taxon>Arthropoda</taxon>
        <taxon>Hexapoda</taxon>
        <taxon>Insecta</taxon>
        <taxon>Pterygota</taxon>
        <taxon>Neoptera</taxon>
        <taxon>Paraneoptera</taxon>
        <taxon>Hemiptera</taxon>
        <taxon>Sternorrhyncha</taxon>
        <taxon>Aleyrodoidea</taxon>
        <taxon>Aleyrodidae</taxon>
        <taxon>Aleyrodinae</taxon>
        <taxon>Bemisia</taxon>
    </lineage>
</organism>
<dbReference type="Proteomes" id="UP001152759">
    <property type="component" value="Chromosome 7"/>
</dbReference>
<sequence>MMTRTYENEKPSPRRSGRHVTHISAYKTVRILHALRQTQCSQQPRGRRETHSAHKTVGILHALLQTQCGRRGAARRRKLKLLNH</sequence>
<proteinExistence type="predicted"/>
<reference evidence="1" key="1">
    <citation type="submission" date="2021-12" db="EMBL/GenBank/DDBJ databases">
        <authorList>
            <person name="King R."/>
        </authorList>
    </citation>
    <scope>NUCLEOTIDE SEQUENCE</scope>
</reference>
<evidence type="ECO:0000313" key="2">
    <source>
        <dbReference type="Proteomes" id="UP001152759"/>
    </source>
</evidence>
<feature type="non-terminal residue" evidence="1">
    <location>
        <position position="84"/>
    </location>
</feature>
<keyword evidence="2" id="KW-1185">Reference proteome</keyword>
<gene>
    <name evidence="1" type="ORF">BEMITA_LOCUS11149</name>
</gene>
<dbReference type="AlphaFoldDB" id="A0A9P0AGY7"/>